<name>A0ABT1W3F0_9PROT</name>
<evidence type="ECO:0000259" key="2">
    <source>
        <dbReference type="Pfam" id="PF10988"/>
    </source>
</evidence>
<comment type="caution">
    <text evidence="3">The sequence shown here is derived from an EMBL/GenBank/DDBJ whole genome shotgun (WGS) entry which is preliminary data.</text>
</comment>
<evidence type="ECO:0000256" key="1">
    <source>
        <dbReference type="SAM" id="MobiDB-lite"/>
    </source>
</evidence>
<dbReference type="Gene3D" id="2.160.20.120">
    <property type="match status" value="1"/>
</dbReference>
<feature type="compositionally biased region" description="Pro residues" evidence="1">
    <location>
        <begin position="58"/>
        <end position="76"/>
    </location>
</feature>
<gene>
    <name evidence="3" type="ORF">NFI95_02945</name>
</gene>
<dbReference type="Proteomes" id="UP001524587">
    <property type="component" value="Unassembled WGS sequence"/>
</dbReference>
<keyword evidence="4" id="KW-1185">Reference proteome</keyword>
<evidence type="ECO:0000313" key="4">
    <source>
        <dbReference type="Proteomes" id="UP001524587"/>
    </source>
</evidence>
<dbReference type="RefSeq" id="WP_422862856.1">
    <property type="nucleotide sequence ID" value="NZ_JAMSKV010000002.1"/>
</dbReference>
<protein>
    <submittedName>
        <fullName evidence="3">DUF2807 domain-containing protein</fullName>
    </submittedName>
</protein>
<feature type="region of interest" description="Disordered" evidence="1">
    <location>
        <begin position="58"/>
        <end position="80"/>
    </location>
</feature>
<dbReference type="EMBL" id="JAMSKV010000002">
    <property type="protein sequence ID" value="MCQ8277407.1"/>
    <property type="molecule type" value="Genomic_DNA"/>
</dbReference>
<accession>A0ABT1W3F0</accession>
<reference evidence="3 4" key="1">
    <citation type="submission" date="2022-06" db="EMBL/GenBank/DDBJ databases">
        <title>Endosaccharibacter gen. nov., sp. nov., endophytic bacteria isolated from sugarcane.</title>
        <authorList>
            <person name="Pitiwittayakul N."/>
            <person name="Yukphan P."/>
            <person name="Charoenyingcharoen P."/>
            <person name="Tanasupawat S."/>
        </authorList>
    </citation>
    <scope>NUCLEOTIDE SEQUENCE [LARGE SCALE GENOMIC DNA]</scope>
    <source>
        <strain evidence="3 4">KSS8</strain>
    </source>
</reference>
<evidence type="ECO:0000313" key="3">
    <source>
        <dbReference type="EMBL" id="MCQ8277407.1"/>
    </source>
</evidence>
<sequence length="348" mass="35833">MVWFPITDPSRAADIRMRRKRALMLLGLVVCVPWLLWGNHAEHAANHRRVRLTISDLPEPPVPPVPPVPPEPPAPPTGAQSQRFTAASLTIDLPCADSVSIQEDDSLDGQTVLSASQSTLDAISVRNGTLTEGRGCSDDSGVVIRTGRTTPLTLVQSGDNDLHVGRFDGAVSLVVDGSGDVRIDHAGALTVRGNKSGDVSVGSVSGPVTAIMTGSGDLGIDGGTIPVLDATLRGSAGLNLGSVAILGGRIAAVGSGDISLASARDAFEADLSGSGDMTIKSVDLQHLELRAYGSGDVTIGTGRIAVMNAVRYGSGDLSIAAEIGSGLFDHRGNGDVDIPHRGALQSHN</sequence>
<feature type="domain" description="Putative auto-transporter adhesin head GIN" evidence="2">
    <location>
        <begin position="249"/>
        <end position="338"/>
    </location>
</feature>
<dbReference type="Pfam" id="PF10988">
    <property type="entry name" value="DUF2807"/>
    <property type="match status" value="1"/>
</dbReference>
<organism evidence="3 4">
    <name type="scientific">Endosaccharibacter trunci</name>
    <dbReference type="NCBI Taxonomy" id="2812733"/>
    <lineage>
        <taxon>Bacteria</taxon>
        <taxon>Pseudomonadati</taxon>
        <taxon>Pseudomonadota</taxon>
        <taxon>Alphaproteobacteria</taxon>
        <taxon>Acetobacterales</taxon>
        <taxon>Acetobacteraceae</taxon>
        <taxon>Endosaccharibacter</taxon>
    </lineage>
</organism>
<proteinExistence type="predicted"/>
<dbReference type="InterPro" id="IPR021255">
    <property type="entry name" value="DUF2807"/>
</dbReference>